<proteinExistence type="predicted"/>
<name>A0A9P1BNL4_9DINO</name>
<evidence type="ECO:0000313" key="2">
    <source>
        <dbReference type="EMBL" id="CAI3976667.1"/>
    </source>
</evidence>
<reference evidence="3" key="2">
    <citation type="submission" date="2024-04" db="EMBL/GenBank/DDBJ databases">
        <authorList>
            <person name="Chen Y."/>
            <person name="Shah S."/>
            <person name="Dougan E. K."/>
            <person name="Thang M."/>
            <person name="Chan C."/>
        </authorList>
    </citation>
    <scope>NUCLEOTIDE SEQUENCE [LARGE SCALE GENOMIC DNA]</scope>
</reference>
<evidence type="ECO:0000313" key="4">
    <source>
        <dbReference type="Proteomes" id="UP001152797"/>
    </source>
</evidence>
<organism evidence="2">
    <name type="scientific">Cladocopium goreaui</name>
    <dbReference type="NCBI Taxonomy" id="2562237"/>
    <lineage>
        <taxon>Eukaryota</taxon>
        <taxon>Sar</taxon>
        <taxon>Alveolata</taxon>
        <taxon>Dinophyceae</taxon>
        <taxon>Suessiales</taxon>
        <taxon>Symbiodiniaceae</taxon>
        <taxon>Cladocopium</taxon>
    </lineage>
</organism>
<gene>
    <name evidence="2" type="ORF">C1SCF055_LOCUS4870</name>
</gene>
<dbReference type="EMBL" id="CAMXCT010000288">
    <property type="protein sequence ID" value="CAI3976667.1"/>
    <property type="molecule type" value="Genomic_DNA"/>
</dbReference>
<sequence>MDSVIVLEKKDVPEHLLEMNALDRPTFLKKVLAELEDLGEVGVKISHHSTSAEVPHVTAEKPLVFVMDEPKDDAEPEEQKKKKKRKSTKGSKFVPNAKNFGSRISIIKFKSSQKVLCGWRCRTESLVDGGKKIVPIRPIACLSGGMDLDDTATVRLV</sequence>
<accession>A0A9P1BNL4</accession>
<dbReference type="Proteomes" id="UP001152797">
    <property type="component" value="Unassembled WGS sequence"/>
</dbReference>
<protein>
    <submittedName>
        <fullName evidence="2">Uncharacterized protein</fullName>
    </submittedName>
</protein>
<keyword evidence="4" id="KW-1185">Reference proteome</keyword>
<dbReference type="AlphaFoldDB" id="A0A9P1BNL4"/>
<comment type="caution">
    <text evidence="2">The sequence shown here is derived from an EMBL/GenBank/DDBJ whole genome shotgun (WGS) entry which is preliminary data.</text>
</comment>
<evidence type="ECO:0000256" key="1">
    <source>
        <dbReference type="SAM" id="MobiDB-lite"/>
    </source>
</evidence>
<feature type="region of interest" description="Disordered" evidence="1">
    <location>
        <begin position="66"/>
        <end position="96"/>
    </location>
</feature>
<evidence type="ECO:0000313" key="3">
    <source>
        <dbReference type="EMBL" id="CAL1130042.1"/>
    </source>
</evidence>
<reference evidence="2" key="1">
    <citation type="submission" date="2022-10" db="EMBL/GenBank/DDBJ databases">
        <authorList>
            <person name="Chen Y."/>
            <person name="Dougan E. K."/>
            <person name="Chan C."/>
            <person name="Rhodes N."/>
            <person name="Thang M."/>
        </authorList>
    </citation>
    <scope>NUCLEOTIDE SEQUENCE</scope>
</reference>
<dbReference type="EMBL" id="CAMXCT020000288">
    <property type="protein sequence ID" value="CAL1130042.1"/>
    <property type="molecule type" value="Genomic_DNA"/>
</dbReference>
<dbReference type="EMBL" id="CAMXCT030000288">
    <property type="protein sequence ID" value="CAL4763979.1"/>
    <property type="molecule type" value="Genomic_DNA"/>
</dbReference>